<dbReference type="InterPro" id="IPR025327">
    <property type="entry name" value="DUF4233"/>
</dbReference>
<keyword evidence="2" id="KW-1133">Transmembrane helix</keyword>
<dbReference type="AlphaFoldDB" id="A0A850CAL3"/>
<dbReference type="Proteomes" id="UP000574690">
    <property type="component" value="Unassembled WGS sequence"/>
</dbReference>
<feature type="compositionally biased region" description="Acidic residues" evidence="1">
    <location>
        <begin position="11"/>
        <end position="22"/>
    </location>
</feature>
<keyword evidence="2" id="KW-0812">Transmembrane</keyword>
<sequence length="139" mass="15189">MAERDEHPETPEEAEAPWEAEPDPNRSGLRDPARAARSLAAVALVFEALALLMAIVPMRMILDEPTPATVAVIVLVVAAVALAGMAKRPWVWPAGAVLQLAVIACWPIHWSLGVAGLIFACVWLYCWHVKRQLSLPPKR</sequence>
<evidence type="ECO:0000256" key="1">
    <source>
        <dbReference type="SAM" id="MobiDB-lite"/>
    </source>
</evidence>
<feature type="compositionally biased region" description="Basic and acidic residues" evidence="1">
    <location>
        <begin position="1"/>
        <end position="10"/>
    </location>
</feature>
<feature type="transmembrane region" description="Helical" evidence="2">
    <location>
        <begin position="35"/>
        <end position="56"/>
    </location>
</feature>
<keyword evidence="2" id="KW-0472">Membrane</keyword>
<comment type="caution">
    <text evidence="3">The sequence shown here is derived from an EMBL/GenBank/DDBJ whole genome shotgun (WGS) entry which is preliminary data.</text>
</comment>
<proteinExistence type="predicted"/>
<name>A0A850CAL3_9ACTN</name>
<evidence type="ECO:0000313" key="4">
    <source>
        <dbReference type="Proteomes" id="UP000574690"/>
    </source>
</evidence>
<reference evidence="3 4" key="1">
    <citation type="submission" date="2020-05" db="EMBL/GenBank/DDBJ databases">
        <title>DNA-SIP metagenomic assembled genomes.</title>
        <authorList>
            <person name="Yu J."/>
        </authorList>
    </citation>
    <scope>NUCLEOTIDE SEQUENCE [LARGE SCALE GENOMIC DNA]</scope>
    <source>
        <strain evidence="3">Bin5.27</strain>
    </source>
</reference>
<organism evidence="3 4">
    <name type="scientific">Glycomyces artemisiae</name>
    <dbReference type="NCBI Taxonomy" id="1076443"/>
    <lineage>
        <taxon>Bacteria</taxon>
        <taxon>Bacillati</taxon>
        <taxon>Actinomycetota</taxon>
        <taxon>Actinomycetes</taxon>
        <taxon>Glycomycetales</taxon>
        <taxon>Glycomycetaceae</taxon>
        <taxon>Glycomyces</taxon>
    </lineage>
</organism>
<dbReference type="Pfam" id="PF14017">
    <property type="entry name" value="DUF4233"/>
    <property type="match status" value="1"/>
</dbReference>
<protein>
    <submittedName>
        <fullName evidence="3">DUF4233 domain-containing protein</fullName>
    </submittedName>
</protein>
<evidence type="ECO:0000313" key="3">
    <source>
        <dbReference type="EMBL" id="NUQ87390.1"/>
    </source>
</evidence>
<accession>A0A850CAL3</accession>
<dbReference type="EMBL" id="JABFXE010000124">
    <property type="protein sequence ID" value="NUQ87390.1"/>
    <property type="molecule type" value="Genomic_DNA"/>
</dbReference>
<evidence type="ECO:0000256" key="2">
    <source>
        <dbReference type="SAM" id="Phobius"/>
    </source>
</evidence>
<feature type="transmembrane region" description="Helical" evidence="2">
    <location>
        <begin position="106"/>
        <end position="129"/>
    </location>
</feature>
<gene>
    <name evidence="3" type="ORF">HOQ43_02855</name>
</gene>
<feature type="transmembrane region" description="Helical" evidence="2">
    <location>
        <begin position="68"/>
        <end position="86"/>
    </location>
</feature>
<feature type="region of interest" description="Disordered" evidence="1">
    <location>
        <begin position="1"/>
        <end position="31"/>
    </location>
</feature>